<protein>
    <submittedName>
        <fullName evidence="2">Uncharacterized protein</fullName>
    </submittedName>
</protein>
<dbReference type="EMBL" id="BAABHM010000005">
    <property type="protein sequence ID" value="GAA4691674.1"/>
    <property type="molecule type" value="Genomic_DNA"/>
</dbReference>
<gene>
    <name evidence="2" type="ORF">GCM10023198_08190</name>
</gene>
<evidence type="ECO:0000256" key="1">
    <source>
        <dbReference type="SAM" id="MobiDB-lite"/>
    </source>
</evidence>
<evidence type="ECO:0000313" key="3">
    <source>
        <dbReference type="Proteomes" id="UP001500843"/>
    </source>
</evidence>
<accession>A0ABP8WL58</accession>
<feature type="compositionally biased region" description="Low complexity" evidence="1">
    <location>
        <begin position="84"/>
        <end position="143"/>
    </location>
</feature>
<comment type="caution">
    <text evidence="2">The sequence shown here is derived from an EMBL/GenBank/DDBJ whole genome shotgun (WGS) entry which is preliminary data.</text>
</comment>
<organism evidence="2 3">
    <name type="scientific">Promicromonospora umidemergens</name>
    <dbReference type="NCBI Taxonomy" id="629679"/>
    <lineage>
        <taxon>Bacteria</taxon>
        <taxon>Bacillati</taxon>
        <taxon>Actinomycetota</taxon>
        <taxon>Actinomycetes</taxon>
        <taxon>Micrococcales</taxon>
        <taxon>Promicromonosporaceae</taxon>
        <taxon>Promicromonospora</taxon>
    </lineage>
</organism>
<evidence type="ECO:0000313" key="2">
    <source>
        <dbReference type="EMBL" id="GAA4691674.1"/>
    </source>
</evidence>
<keyword evidence="3" id="KW-1185">Reference proteome</keyword>
<dbReference type="Proteomes" id="UP001500843">
    <property type="component" value="Unassembled WGS sequence"/>
</dbReference>
<name>A0ABP8WL58_9MICO</name>
<proteinExistence type="predicted"/>
<feature type="region of interest" description="Disordered" evidence="1">
    <location>
        <begin position="84"/>
        <end position="167"/>
    </location>
</feature>
<sequence length="479" mass="47336">MNACLLAARFGPESGRPMSKDALTSTGGHLRRAVARAVGSVALGAAGLALGVTLAAPSGAAERDLLGSALSGSVEATAQTVTRTTDTLGLTRPAADPADAADQVTGRPAAAEPPELEPLAPATRKATEPAPQRAPAAPSAEPAGKVDGPATGTVEGTLTPITDGLLKPVTEQVRTGVTEPVGEAVAQLTEKPVGHAAEIVEQVSDPVLKPVAEQVGEVVEPVTGSQGGLLTPATDLVRQVTSPLAPVSDGLLKPVVGAVSPVTDVVGDVTTPIVRALEPVTAPVTETVPPVVLPVGEVLTPVIEPLPPVPGVLVPEPSTQPAVPGGVSTVVPVEQVAGAEPTYPPALRAPGDVAVMVRASTGVQHATLDPMRMSVPRGATAADTTLALRVATAGVVRAGGAGPLGAGFPFAAGGAGNAVVAGAGGLLGGGAPQLKVLGGEVLAVLSALLLFRARSWRVATDESRGKLSSSYTDIPVSPA</sequence>
<reference evidence="3" key="1">
    <citation type="journal article" date="2019" name="Int. J. Syst. Evol. Microbiol.">
        <title>The Global Catalogue of Microorganisms (GCM) 10K type strain sequencing project: providing services to taxonomists for standard genome sequencing and annotation.</title>
        <authorList>
            <consortium name="The Broad Institute Genomics Platform"/>
            <consortium name="The Broad Institute Genome Sequencing Center for Infectious Disease"/>
            <person name="Wu L."/>
            <person name="Ma J."/>
        </authorList>
    </citation>
    <scope>NUCLEOTIDE SEQUENCE [LARGE SCALE GENOMIC DNA]</scope>
    <source>
        <strain evidence="3">JCM 17975</strain>
    </source>
</reference>